<keyword evidence="4" id="KW-0143">Chaperone</keyword>
<dbReference type="Pfam" id="PF14011">
    <property type="entry name" value="ESX-1_EspG"/>
    <property type="match status" value="1"/>
</dbReference>
<evidence type="ECO:0000256" key="3">
    <source>
        <dbReference type="ARBA" id="ARBA00022490"/>
    </source>
</evidence>
<dbReference type="STRING" id="95161.SAMN05660874_00387"/>
<evidence type="ECO:0000313" key="6">
    <source>
        <dbReference type="Proteomes" id="UP000198852"/>
    </source>
</evidence>
<evidence type="ECO:0000256" key="2">
    <source>
        <dbReference type="ARBA" id="ARBA00006411"/>
    </source>
</evidence>
<comment type="similarity">
    <text evidence="2">Belongs to the EspG family.</text>
</comment>
<keyword evidence="6" id="KW-1185">Reference proteome</keyword>
<reference evidence="6" key="1">
    <citation type="submission" date="2016-10" db="EMBL/GenBank/DDBJ databases">
        <authorList>
            <person name="Varghese N."/>
            <person name="Submissions S."/>
        </authorList>
    </citation>
    <scope>NUCLEOTIDE SEQUENCE [LARGE SCALE GENOMIC DNA]</scope>
    <source>
        <strain evidence="6">DSM 44771</strain>
    </source>
</reference>
<dbReference type="Proteomes" id="UP000198852">
    <property type="component" value="Unassembled WGS sequence"/>
</dbReference>
<dbReference type="EMBL" id="FOZX01000001">
    <property type="protein sequence ID" value="SFS34352.1"/>
    <property type="molecule type" value="Genomic_DNA"/>
</dbReference>
<sequence length="274" mass="30096">MARRELSLPPAAANYLCTRFDLQLHPLLRVGWLPPDATESDRREAAELGRRQLIQQGLFDGDELHPFVEDAVHLLARPPLAVGVAVHARDGEDFNAVLAEYGRSTIQAYQADGESPDDLREIRVKRHEHGGPAGNAVNLLGKITAAEDGSVSLPYAHLEQVIKRMGDSTRTLSAALGYAGVRGAQGATLMRALTAKRSLEGLITVRAYDQQVRRTRSLPFNVQFFATEAGCYLAQRKPGRDGQDWYTLAPADSRKLIGTITEMIRLLTHPAARV</sequence>
<organism evidence="5 6">
    <name type="scientific">Saccharopolyspora flava</name>
    <dbReference type="NCBI Taxonomy" id="95161"/>
    <lineage>
        <taxon>Bacteria</taxon>
        <taxon>Bacillati</taxon>
        <taxon>Actinomycetota</taxon>
        <taxon>Actinomycetes</taxon>
        <taxon>Pseudonocardiales</taxon>
        <taxon>Pseudonocardiaceae</taxon>
        <taxon>Saccharopolyspora</taxon>
    </lineage>
</organism>
<gene>
    <name evidence="5" type="ORF">SAMN05660874_00387</name>
</gene>
<proteinExistence type="inferred from homology"/>
<dbReference type="RefSeq" id="WP_093413218.1">
    <property type="nucleotide sequence ID" value="NZ_FOZX01000001.1"/>
</dbReference>
<comment type="subcellular location">
    <subcellularLocation>
        <location evidence="1">Cytoplasm</location>
    </subcellularLocation>
</comment>
<accession>A0A1I6P2E5</accession>
<evidence type="ECO:0000313" key="5">
    <source>
        <dbReference type="EMBL" id="SFS34352.1"/>
    </source>
</evidence>
<dbReference type="OrthoDB" id="5175124at2"/>
<protein>
    <submittedName>
        <fullName evidence="5">EspG family protein</fullName>
    </submittedName>
</protein>
<name>A0A1I6P2E5_9PSEU</name>
<evidence type="ECO:0000256" key="4">
    <source>
        <dbReference type="ARBA" id="ARBA00023186"/>
    </source>
</evidence>
<keyword evidence="3" id="KW-0963">Cytoplasm</keyword>
<dbReference type="InterPro" id="IPR025734">
    <property type="entry name" value="EspG"/>
</dbReference>
<evidence type="ECO:0000256" key="1">
    <source>
        <dbReference type="ARBA" id="ARBA00004496"/>
    </source>
</evidence>
<dbReference type="AlphaFoldDB" id="A0A1I6P2E5"/>